<keyword evidence="6" id="KW-1185">Reference proteome</keyword>
<proteinExistence type="predicted"/>
<evidence type="ECO:0000313" key="6">
    <source>
        <dbReference type="Proteomes" id="UP001632038"/>
    </source>
</evidence>
<dbReference type="AlphaFoldDB" id="A0ABD3CWJ2"/>
<dbReference type="EMBL" id="JAVIJP010000028">
    <property type="protein sequence ID" value="KAL3634380.1"/>
    <property type="molecule type" value="Genomic_DNA"/>
</dbReference>
<dbReference type="SUPFAM" id="SSF57903">
    <property type="entry name" value="FYVE/PHD zinc finger"/>
    <property type="match status" value="1"/>
</dbReference>
<evidence type="ECO:0000256" key="1">
    <source>
        <dbReference type="ARBA" id="ARBA00022723"/>
    </source>
</evidence>
<evidence type="ECO:0000256" key="3">
    <source>
        <dbReference type="ARBA" id="ARBA00022833"/>
    </source>
</evidence>
<protein>
    <recommendedName>
        <fullName evidence="4">PHD-type zinc finger plants domain-containing protein</fullName>
    </recommendedName>
</protein>
<keyword evidence="3" id="KW-0862">Zinc</keyword>
<keyword evidence="2" id="KW-0863">Zinc-finger</keyword>
<comment type="caution">
    <text evidence="5">The sequence shown here is derived from an EMBL/GenBank/DDBJ whole genome shotgun (WGS) entry which is preliminary data.</text>
</comment>
<sequence>MGRSNVKLGATAAASVAGTECCMCGDYGLSSQLFKCKQCRFRSQHKYCSNLYPEEETYHICNWCLSQNEDRKRWEEKNIEKTSPNYQYNDTKMNKNNKRVILLRDNQGGLKDKKTSRDQIKIKTDESRADQSGPSTGRIGKRIIRRTRSEEISNGGKKQVFRNKVRRYKLLDEVSC</sequence>
<reference evidence="6" key="1">
    <citation type="journal article" date="2024" name="IScience">
        <title>Strigolactones Initiate the Formation of Haustorium-like Structures in Castilleja.</title>
        <authorList>
            <person name="Buerger M."/>
            <person name="Peterson D."/>
            <person name="Chory J."/>
        </authorList>
    </citation>
    <scope>NUCLEOTIDE SEQUENCE [LARGE SCALE GENOMIC DNA]</scope>
</reference>
<dbReference type="GO" id="GO:0008270">
    <property type="term" value="F:zinc ion binding"/>
    <property type="evidence" value="ECO:0007669"/>
    <property type="project" value="UniProtKB-KW"/>
</dbReference>
<accession>A0ABD3CWJ2</accession>
<dbReference type="InterPro" id="IPR056874">
    <property type="entry name" value="PHD_dom_pln"/>
</dbReference>
<keyword evidence="1" id="KW-0479">Metal-binding</keyword>
<dbReference type="PANTHER" id="PTHR33779:SF1">
    <property type="entry name" value="EXPRESSED PROTEIN"/>
    <property type="match status" value="1"/>
</dbReference>
<gene>
    <name evidence="5" type="ORF">CASFOL_021434</name>
</gene>
<evidence type="ECO:0000259" key="4">
    <source>
        <dbReference type="Pfam" id="PF25054"/>
    </source>
</evidence>
<dbReference type="Pfam" id="PF25054">
    <property type="entry name" value="PHD_pln"/>
    <property type="match status" value="1"/>
</dbReference>
<evidence type="ECO:0000313" key="5">
    <source>
        <dbReference type="EMBL" id="KAL3634380.1"/>
    </source>
</evidence>
<name>A0ABD3CWJ2_9LAMI</name>
<organism evidence="5 6">
    <name type="scientific">Castilleja foliolosa</name>
    <dbReference type="NCBI Taxonomy" id="1961234"/>
    <lineage>
        <taxon>Eukaryota</taxon>
        <taxon>Viridiplantae</taxon>
        <taxon>Streptophyta</taxon>
        <taxon>Embryophyta</taxon>
        <taxon>Tracheophyta</taxon>
        <taxon>Spermatophyta</taxon>
        <taxon>Magnoliopsida</taxon>
        <taxon>eudicotyledons</taxon>
        <taxon>Gunneridae</taxon>
        <taxon>Pentapetalae</taxon>
        <taxon>asterids</taxon>
        <taxon>lamiids</taxon>
        <taxon>Lamiales</taxon>
        <taxon>Orobanchaceae</taxon>
        <taxon>Pedicularideae</taxon>
        <taxon>Castillejinae</taxon>
        <taxon>Castilleja</taxon>
    </lineage>
</organism>
<dbReference type="InterPro" id="IPR011011">
    <property type="entry name" value="Znf_FYVE_PHD"/>
</dbReference>
<feature type="domain" description="PHD-type zinc finger plants" evidence="4">
    <location>
        <begin position="22"/>
        <end position="64"/>
    </location>
</feature>
<dbReference type="Proteomes" id="UP001632038">
    <property type="component" value="Unassembled WGS sequence"/>
</dbReference>
<evidence type="ECO:0000256" key="2">
    <source>
        <dbReference type="ARBA" id="ARBA00022771"/>
    </source>
</evidence>
<dbReference type="PANTHER" id="PTHR33779">
    <property type="entry name" value="EXPRESSED PROTEIN"/>
    <property type="match status" value="1"/>
</dbReference>